<proteinExistence type="predicted"/>
<dbReference type="EMBL" id="CAVNYO010000187">
    <property type="protein sequence ID" value="CAK5272839.1"/>
    <property type="molecule type" value="Genomic_DNA"/>
</dbReference>
<keyword evidence="1" id="KW-1133">Transmembrane helix</keyword>
<organism evidence="2 3">
    <name type="scientific">Mycena citricolor</name>
    <dbReference type="NCBI Taxonomy" id="2018698"/>
    <lineage>
        <taxon>Eukaryota</taxon>
        <taxon>Fungi</taxon>
        <taxon>Dikarya</taxon>
        <taxon>Basidiomycota</taxon>
        <taxon>Agaricomycotina</taxon>
        <taxon>Agaricomycetes</taxon>
        <taxon>Agaricomycetidae</taxon>
        <taxon>Agaricales</taxon>
        <taxon>Marasmiineae</taxon>
        <taxon>Mycenaceae</taxon>
        <taxon>Mycena</taxon>
    </lineage>
</organism>
<evidence type="ECO:0000313" key="2">
    <source>
        <dbReference type="EMBL" id="CAK5272839.1"/>
    </source>
</evidence>
<accession>A0AAD2HDG7</accession>
<dbReference type="AlphaFoldDB" id="A0AAD2HDG7"/>
<evidence type="ECO:0000313" key="3">
    <source>
        <dbReference type="Proteomes" id="UP001295794"/>
    </source>
</evidence>
<dbReference type="Proteomes" id="UP001295794">
    <property type="component" value="Unassembled WGS sequence"/>
</dbReference>
<keyword evidence="3" id="KW-1185">Reference proteome</keyword>
<evidence type="ECO:0000256" key="1">
    <source>
        <dbReference type="SAM" id="Phobius"/>
    </source>
</evidence>
<protein>
    <submittedName>
        <fullName evidence="2">Uncharacterized protein</fullName>
    </submittedName>
</protein>
<keyword evidence="1" id="KW-0472">Membrane</keyword>
<feature type="transmembrane region" description="Helical" evidence="1">
    <location>
        <begin position="31"/>
        <end position="53"/>
    </location>
</feature>
<reference evidence="2" key="1">
    <citation type="submission" date="2023-11" db="EMBL/GenBank/DDBJ databases">
        <authorList>
            <person name="De Vega J J."/>
            <person name="De Vega J J."/>
        </authorList>
    </citation>
    <scope>NUCLEOTIDE SEQUENCE</scope>
</reference>
<gene>
    <name evidence="2" type="ORF">MYCIT1_LOCUS18769</name>
</gene>
<name>A0AAD2HDG7_9AGAR</name>
<keyword evidence="1" id="KW-0812">Transmembrane</keyword>
<sequence length="66" mass="7746">MSAARRMSSTNFRPCSSNASSYFGRYQQRQITWGLPIIIFSYVQSRYLIYTLLRSKRTSPRDDDTV</sequence>
<comment type="caution">
    <text evidence="2">The sequence shown here is derived from an EMBL/GenBank/DDBJ whole genome shotgun (WGS) entry which is preliminary data.</text>
</comment>